<dbReference type="CDD" id="cd08946">
    <property type="entry name" value="SDR_e"/>
    <property type="match status" value="1"/>
</dbReference>
<protein>
    <recommendedName>
        <fullName evidence="1">NAD-dependent epimerase/dehydratase domain-containing protein</fullName>
    </recommendedName>
</protein>
<evidence type="ECO:0000313" key="2">
    <source>
        <dbReference type="EMBL" id="ORZ01479.1"/>
    </source>
</evidence>
<accession>A0A1X2HQ77</accession>
<dbReference type="OMA" id="PQTAWLN"/>
<keyword evidence="3" id="KW-1185">Reference proteome</keyword>
<dbReference type="InParanoid" id="A0A1X2HQ77"/>
<dbReference type="InterPro" id="IPR050177">
    <property type="entry name" value="Lipid_A_modif_metabolic_enz"/>
</dbReference>
<comment type="caution">
    <text evidence="2">The sequence shown here is derived from an EMBL/GenBank/DDBJ whole genome shotgun (WGS) entry which is preliminary data.</text>
</comment>
<proteinExistence type="predicted"/>
<evidence type="ECO:0000259" key="1">
    <source>
        <dbReference type="Pfam" id="PF01370"/>
    </source>
</evidence>
<name>A0A1X2HQ77_SYNRA</name>
<dbReference type="Proteomes" id="UP000242180">
    <property type="component" value="Unassembled WGS sequence"/>
</dbReference>
<dbReference type="SUPFAM" id="SSF51735">
    <property type="entry name" value="NAD(P)-binding Rossmann-fold domains"/>
    <property type="match status" value="1"/>
</dbReference>
<gene>
    <name evidence="2" type="ORF">BCR43DRAFT_522318</name>
</gene>
<organism evidence="2 3">
    <name type="scientific">Syncephalastrum racemosum</name>
    <name type="common">Filamentous fungus</name>
    <dbReference type="NCBI Taxonomy" id="13706"/>
    <lineage>
        <taxon>Eukaryota</taxon>
        <taxon>Fungi</taxon>
        <taxon>Fungi incertae sedis</taxon>
        <taxon>Mucoromycota</taxon>
        <taxon>Mucoromycotina</taxon>
        <taxon>Mucoromycetes</taxon>
        <taxon>Mucorales</taxon>
        <taxon>Syncephalastraceae</taxon>
        <taxon>Syncephalastrum</taxon>
    </lineage>
</organism>
<dbReference type="Pfam" id="PF01370">
    <property type="entry name" value="Epimerase"/>
    <property type="match status" value="1"/>
</dbReference>
<dbReference type="AlphaFoldDB" id="A0A1X2HQ77"/>
<dbReference type="InterPro" id="IPR036291">
    <property type="entry name" value="NAD(P)-bd_dom_sf"/>
</dbReference>
<dbReference type="PANTHER" id="PTHR43245">
    <property type="entry name" value="BIFUNCTIONAL POLYMYXIN RESISTANCE PROTEIN ARNA"/>
    <property type="match status" value="1"/>
</dbReference>
<reference evidence="2 3" key="1">
    <citation type="submission" date="2016-07" db="EMBL/GenBank/DDBJ databases">
        <title>Pervasive Adenine N6-methylation of Active Genes in Fungi.</title>
        <authorList>
            <consortium name="DOE Joint Genome Institute"/>
            <person name="Mondo S.J."/>
            <person name="Dannebaum R.O."/>
            <person name="Kuo R.C."/>
            <person name="Labutti K."/>
            <person name="Haridas S."/>
            <person name="Kuo A."/>
            <person name="Salamov A."/>
            <person name="Ahrendt S.R."/>
            <person name="Lipzen A."/>
            <person name="Sullivan W."/>
            <person name="Andreopoulos W.B."/>
            <person name="Clum A."/>
            <person name="Lindquist E."/>
            <person name="Daum C."/>
            <person name="Ramamoorthy G.K."/>
            <person name="Gryganskyi A."/>
            <person name="Culley D."/>
            <person name="Magnuson J.K."/>
            <person name="James T.Y."/>
            <person name="O'Malley M.A."/>
            <person name="Stajich J.E."/>
            <person name="Spatafora J.W."/>
            <person name="Visel A."/>
            <person name="Grigoriev I.V."/>
        </authorList>
    </citation>
    <scope>NUCLEOTIDE SEQUENCE [LARGE SCALE GENOMIC DNA]</scope>
    <source>
        <strain evidence="2 3">NRRL 2496</strain>
    </source>
</reference>
<feature type="domain" description="NAD-dependent epimerase/dehydratase" evidence="1">
    <location>
        <begin position="8"/>
        <end position="248"/>
    </location>
</feature>
<sequence>MTVASRAVLILGGVGFIGRHFVHFLVQNQLAEHIRVVDKVLPETAYLSKEHKQSFDKVEFKQGNLINPASVESCFTREDGTEFEFVFNFAAETKYSQSAKVYQERIQQLSVNCAKEAAKRNVKVFVSLSTAEIYDSDQEKSTETSKVKPWTEIARYKYHAEEDLKKIEGLNLVILRPAVVYGPGALLGLTPRLIIGRVYKYLDEEMKLLWSKDLKLNTVHVDDVARACWHSATWYVDAKPKGPAIFNLADKQDTDQETINGLLRDIYGIQTGYHGSVVSSFVKLNLESVTDDVNEKHLAPWAELLRKSDIRVSPLSPYLDEELLYNHALSVDGSKIERETGFTYTVPHLTKDKLIEIICDYKALNVWPADNL</sequence>
<dbReference type="InterPro" id="IPR001509">
    <property type="entry name" value="Epimerase_deHydtase"/>
</dbReference>
<dbReference type="Gene3D" id="3.40.50.720">
    <property type="entry name" value="NAD(P)-binding Rossmann-like Domain"/>
    <property type="match status" value="1"/>
</dbReference>
<dbReference type="EMBL" id="MCGN01000002">
    <property type="protein sequence ID" value="ORZ01479.1"/>
    <property type="molecule type" value="Genomic_DNA"/>
</dbReference>
<dbReference type="OrthoDB" id="16464at2759"/>
<dbReference type="PANTHER" id="PTHR43245:SF11">
    <property type="entry name" value="LD23561P"/>
    <property type="match status" value="1"/>
</dbReference>
<dbReference type="STRING" id="13706.A0A1X2HQ77"/>
<evidence type="ECO:0000313" key="3">
    <source>
        <dbReference type="Proteomes" id="UP000242180"/>
    </source>
</evidence>